<dbReference type="PATRIC" id="fig|29422.6.peg.1273"/>
<reference evidence="3 4" key="1">
    <citation type="submission" date="2015-11" db="EMBL/GenBank/DDBJ databases">
        <title>Genomic analysis of 38 Legionella species identifies large and diverse effector repertoires.</title>
        <authorList>
            <person name="Burstein D."/>
            <person name="Amaro F."/>
            <person name="Zusman T."/>
            <person name="Lifshitz Z."/>
            <person name="Cohen O."/>
            <person name="Gilbert J.A."/>
            <person name="Pupko T."/>
            <person name="Shuman H.A."/>
            <person name="Segal G."/>
        </authorList>
    </citation>
    <scope>NUCLEOTIDE SEQUENCE [LARGE SCALE GENOMIC DNA]</scope>
    <source>
        <strain evidence="3 4">ATCC 43878</strain>
    </source>
</reference>
<dbReference type="InterPro" id="IPR011856">
    <property type="entry name" value="tRNA_endonuc-like_dom_sf"/>
</dbReference>
<proteinExistence type="inferred from homology"/>
<evidence type="ECO:0000256" key="1">
    <source>
        <dbReference type="ARBA" id="ARBA00006738"/>
    </source>
</evidence>
<evidence type="ECO:0000313" key="4">
    <source>
        <dbReference type="Proteomes" id="UP000054742"/>
    </source>
</evidence>
<dbReference type="Pfam" id="PF02021">
    <property type="entry name" value="UPF0102"/>
    <property type="match status" value="1"/>
</dbReference>
<accession>A0A0W0SNQ4</accession>
<dbReference type="Gene3D" id="3.40.1350.10">
    <property type="match status" value="1"/>
</dbReference>
<dbReference type="HAMAP" id="MF_00048">
    <property type="entry name" value="UPF0102"/>
    <property type="match status" value="1"/>
</dbReference>
<organism evidence="3 4">
    <name type="scientific">Legionella brunensis</name>
    <dbReference type="NCBI Taxonomy" id="29422"/>
    <lineage>
        <taxon>Bacteria</taxon>
        <taxon>Pseudomonadati</taxon>
        <taxon>Pseudomonadota</taxon>
        <taxon>Gammaproteobacteria</taxon>
        <taxon>Legionellales</taxon>
        <taxon>Legionellaceae</taxon>
        <taxon>Legionella</taxon>
    </lineage>
</organism>
<comment type="caution">
    <text evidence="3">The sequence shown here is derived from an EMBL/GenBank/DDBJ whole genome shotgun (WGS) entry which is preliminary data.</text>
</comment>
<dbReference type="NCBIfam" id="NF009150">
    <property type="entry name" value="PRK12497.1-3"/>
    <property type="match status" value="1"/>
</dbReference>
<dbReference type="STRING" id="29422.Lbru_1202"/>
<dbReference type="Proteomes" id="UP000054742">
    <property type="component" value="Unassembled WGS sequence"/>
</dbReference>
<sequence length="118" mass="13254">MSKSIGLAAELRAQAYLIAQGLSWVASNYHCRFGEIDLIMREGSYLIFVEVRARSSNSFGGAAASVTYRKQQKIIKTASHYLLVNKLTEKQPVRFDVLSFEGDALQVNWMKNAFGLDF</sequence>
<dbReference type="NCBIfam" id="TIGR00252">
    <property type="entry name" value="YraN family protein"/>
    <property type="match status" value="1"/>
</dbReference>
<dbReference type="PANTHER" id="PTHR34039:SF1">
    <property type="entry name" value="UPF0102 PROTEIN YRAN"/>
    <property type="match status" value="1"/>
</dbReference>
<keyword evidence="4" id="KW-1185">Reference proteome</keyword>
<protein>
    <recommendedName>
        <fullName evidence="2">UPF0102 protein Lbru_1202</fullName>
    </recommendedName>
</protein>
<dbReference type="PANTHER" id="PTHR34039">
    <property type="entry name" value="UPF0102 PROTEIN YRAN"/>
    <property type="match status" value="1"/>
</dbReference>
<dbReference type="SUPFAM" id="SSF52980">
    <property type="entry name" value="Restriction endonuclease-like"/>
    <property type="match status" value="1"/>
</dbReference>
<dbReference type="AlphaFoldDB" id="A0A0W0SNQ4"/>
<gene>
    <name evidence="3" type="ORF">Lbru_1202</name>
</gene>
<evidence type="ECO:0000313" key="3">
    <source>
        <dbReference type="EMBL" id="KTC84987.1"/>
    </source>
</evidence>
<comment type="similarity">
    <text evidence="1 2">Belongs to the UPF0102 family.</text>
</comment>
<evidence type="ECO:0000256" key="2">
    <source>
        <dbReference type="HAMAP-Rule" id="MF_00048"/>
    </source>
</evidence>
<name>A0A0W0SNQ4_9GAMM</name>
<dbReference type="EMBL" id="LNXV01000008">
    <property type="protein sequence ID" value="KTC84987.1"/>
    <property type="molecule type" value="Genomic_DNA"/>
</dbReference>
<dbReference type="GO" id="GO:0003676">
    <property type="term" value="F:nucleic acid binding"/>
    <property type="evidence" value="ECO:0007669"/>
    <property type="project" value="InterPro"/>
</dbReference>
<dbReference type="RefSeq" id="WP_058441275.1">
    <property type="nucleotide sequence ID" value="NZ_CAAAHU010000006.1"/>
</dbReference>
<dbReference type="InterPro" id="IPR011335">
    <property type="entry name" value="Restrct_endonuc-II-like"/>
</dbReference>
<dbReference type="OrthoDB" id="9794876at2"/>
<dbReference type="InterPro" id="IPR003509">
    <property type="entry name" value="UPF0102_YraN-like"/>
</dbReference>
<dbReference type="CDD" id="cd20736">
    <property type="entry name" value="PoNe_Nuclease"/>
    <property type="match status" value="1"/>
</dbReference>